<feature type="compositionally biased region" description="Basic and acidic residues" evidence="1">
    <location>
        <begin position="143"/>
        <end position="156"/>
    </location>
</feature>
<dbReference type="EMBL" id="MRZV01001278">
    <property type="protein sequence ID" value="PIK39087.1"/>
    <property type="molecule type" value="Genomic_DNA"/>
</dbReference>
<dbReference type="AlphaFoldDB" id="A0A2G8JTI8"/>
<gene>
    <name evidence="2" type="ORF">BSL78_24072</name>
</gene>
<evidence type="ECO:0000313" key="2">
    <source>
        <dbReference type="EMBL" id="PIK39087.1"/>
    </source>
</evidence>
<protein>
    <submittedName>
        <fullName evidence="2">Putative cilia-and flagella-associated protein 54 isoform X2</fullName>
    </submittedName>
</protein>
<dbReference type="PANTHER" id="PTHR33487">
    <property type="entry name" value="CILIA- AND FLAGELLA-ASSOCIATED PROTEIN 54"/>
    <property type="match status" value="1"/>
</dbReference>
<proteinExistence type="predicted"/>
<reference evidence="2 3" key="1">
    <citation type="journal article" date="2017" name="PLoS Biol.">
        <title>The sea cucumber genome provides insights into morphological evolution and visceral regeneration.</title>
        <authorList>
            <person name="Zhang X."/>
            <person name="Sun L."/>
            <person name="Yuan J."/>
            <person name="Sun Y."/>
            <person name="Gao Y."/>
            <person name="Zhang L."/>
            <person name="Li S."/>
            <person name="Dai H."/>
            <person name="Hamel J.F."/>
            <person name="Liu C."/>
            <person name="Yu Y."/>
            <person name="Liu S."/>
            <person name="Lin W."/>
            <person name="Guo K."/>
            <person name="Jin S."/>
            <person name="Xu P."/>
            <person name="Storey K.B."/>
            <person name="Huan P."/>
            <person name="Zhang T."/>
            <person name="Zhou Y."/>
            <person name="Zhang J."/>
            <person name="Lin C."/>
            <person name="Li X."/>
            <person name="Xing L."/>
            <person name="Huo D."/>
            <person name="Sun M."/>
            <person name="Wang L."/>
            <person name="Mercier A."/>
            <person name="Li F."/>
            <person name="Yang H."/>
            <person name="Xiang J."/>
        </authorList>
    </citation>
    <scope>NUCLEOTIDE SEQUENCE [LARGE SCALE GENOMIC DNA]</scope>
    <source>
        <strain evidence="2">Shaxun</strain>
        <tissue evidence="2">Muscle</tissue>
    </source>
</reference>
<keyword evidence="2" id="KW-0969">Cilium</keyword>
<evidence type="ECO:0000313" key="3">
    <source>
        <dbReference type="Proteomes" id="UP000230750"/>
    </source>
</evidence>
<keyword evidence="2" id="KW-0282">Flagellum</keyword>
<organism evidence="2 3">
    <name type="scientific">Stichopus japonicus</name>
    <name type="common">Sea cucumber</name>
    <dbReference type="NCBI Taxonomy" id="307972"/>
    <lineage>
        <taxon>Eukaryota</taxon>
        <taxon>Metazoa</taxon>
        <taxon>Echinodermata</taxon>
        <taxon>Eleutherozoa</taxon>
        <taxon>Echinozoa</taxon>
        <taxon>Holothuroidea</taxon>
        <taxon>Aspidochirotacea</taxon>
        <taxon>Aspidochirotida</taxon>
        <taxon>Stichopodidae</taxon>
        <taxon>Apostichopus</taxon>
    </lineage>
</organism>
<feature type="region of interest" description="Disordered" evidence="1">
    <location>
        <begin position="132"/>
        <end position="180"/>
    </location>
</feature>
<dbReference type="OrthoDB" id="6150152at2759"/>
<comment type="caution">
    <text evidence="2">The sequence shown here is derived from an EMBL/GenBank/DDBJ whole genome shotgun (WGS) entry which is preliminary data.</text>
</comment>
<keyword evidence="2" id="KW-0966">Cell projection</keyword>
<evidence type="ECO:0000256" key="1">
    <source>
        <dbReference type="SAM" id="MobiDB-lite"/>
    </source>
</evidence>
<accession>A0A2G8JTI8</accession>
<keyword evidence="3" id="KW-1185">Reference proteome</keyword>
<dbReference type="STRING" id="307972.A0A2G8JTI8"/>
<sequence length="331" mass="36282">MTDPKDEMMHLGEKIDQHKTNSYLSTLASPLANIYLPHLPYLVKNKMRIGHTLARQAAVKSNLVPTSHGASVLSTALELAQITASKENTLIAEILLHLGKVQCQIYRHQLGYPCRSAVKTLLEAIETSLKADQDLGSSETEENSEKRAEPKQEKKQIGSPKKASKGKTLSGDDGESEFMRERRREQYAAWVALRAATCVAGAQRNASLLIGDPQLTSTPMKEKTLNKLPEFVQQDLLGNNPIPKAPPTPHPSPIMSQLEPVDELVADSRSEGAVSDITPSFLGPNRPLSLTWIHLVGYTSVLQRICNLGSIVLGDQRVVGLSRVSGYQTKH</sequence>
<name>A0A2G8JTI8_STIJA</name>
<dbReference type="GO" id="GO:0060271">
    <property type="term" value="P:cilium assembly"/>
    <property type="evidence" value="ECO:0007669"/>
    <property type="project" value="TreeGrafter"/>
</dbReference>
<dbReference type="Proteomes" id="UP000230750">
    <property type="component" value="Unassembled WGS sequence"/>
</dbReference>
<dbReference type="PANTHER" id="PTHR33487:SF1">
    <property type="entry name" value="CILIA- AND FLAGELLA-ASSOCIATED PROTEIN 54"/>
    <property type="match status" value="1"/>
</dbReference>